<name>A0A135RQ48_9PEZI</name>
<proteinExistence type="predicted"/>
<dbReference type="AlphaFoldDB" id="A0A135RQ48"/>
<dbReference type="Proteomes" id="UP000070328">
    <property type="component" value="Unassembled WGS sequence"/>
</dbReference>
<evidence type="ECO:0000313" key="1">
    <source>
        <dbReference type="EMBL" id="KXH25820.1"/>
    </source>
</evidence>
<sequence>MNGTVWFVSAWLNVPLNFEITAPPHVVVTQLDSSCPISLLSKAVALSFGLRPIPWRPGGHLNVITKFGIFQPKEYTTGIVQACGLVDGDLGKCNVALVDDEELRPWGFQFLAAEKIVAKLLEKDPLLSEERAHIDLGFYRTSPKQSSAVPQTQAQRIKLLDKLYGRRQSIWVFNE</sequence>
<organism evidence="1 2">
    <name type="scientific">Colletotrichum simmondsii</name>
    <dbReference type="NCBI Taxonomy" id="703756"/>
    <lineage>
        <taxon>Eukaryota</taxon>
        <taxon>Fungi</taxon>
        <taxon>Dikarya</taxon>
        <taxon>Ascomycota</taxon>
        <taxon>Pezizomycotina</taxon>
        <taxon>Sordariomycetes</taxon>
        <taxon>Hypocreomycetidae</taxon>
        <taxon>Glomerellales</taxon>
        <taxon>Glomerellaceae</taxon>
        <taxon>Colletotrichum</taxon>
        <taxon>Colletotrichum acutatum species complex</taxon>
    </lineage>
</organism>
<gene>
    <name evidence="1" type="ORF">CSIM01_07251</name>
</gene>
<dbReference type="EMBL" id="JFBX01000893">
    <property type="protein sequence ID" value="KXH25820.1"/>
    <property type="molecule type" value="Genomic_DNA"/>
</dbReference>
<accession>A0A135RQ48</accession>
<comment type="caution">
    <text evidence="1">The sequence shown here is derived from an EMBL/GenBank/DDBJ whole genome shotgun (WGS) entry which is preliminary data.</text>
</comment>
<protein>
    <submittedName>
        <fullName evidence="1">Uncharacterized protein</fullName>
    </submittedName>
</protein>
<keyword evidence="2" id="KW-1185">Reference proteome</keyword>
<reference evidence="1 2" key="1">
    <citation type="submission" date="2014-02" db="EMBL/GenBank/DDBJ databases">
        <title>The genome sequence of Colletotrichum simmondsii CBS122122.</title>
        <authorList>
            <person name="Baroncelli R."/>
            <person name="Thon M.R."/>
        </authorList>
    </citation>
    <scope>NUCLEOTIDE SEQUENCE [LARGE SCALE GENOMIC DNA]</scope>
    <source>
        <strain evidence="1 2">CBS122122</strain>
    </source>
</reference>
<evidence type="ECO:0000313" key="2">
    <source>
        <dbReference type="Proteomes" id="UP000070328"/>
    </source>
</evidence>